<evidence type="ECO:0000256" key="1">
    <source>
        <dbReference type="ARBA" id="ARBA00004141"/>
    </source>
</evidence>
<feature type="transmembrane region" description="Helical" evidence="6">
    <location>
        <begin position="429"/>
        <end position="448"/>
    </location>
</feature>
<feature type="transmembrane region" description="Helical" evidence="6">
    <location>
        <begin position="131"/>
        <end position="152"/>
    </location>
</feature>
<dbReference type="AlphaFoldDB" id="A0A6J1MZG2"/>
<evidence type="ECO:0000259" key="7">
    <source>
        <dbReference type="PROSITE" id="PS50850"/>
    </source>
</evidence>
<dbReference type="GO" id="GO:0016020">
    <property type="term" value="C:membrane"/>
    <property type="evidence" value="ECO:0007669"/>
    <property type="project" value="UniProtKB-SubCell"/>
</dbReference>
<evidence type="ECO:0000256" key="6">
    <source>
        <dbReference type="SAM" id="Phobius"/>
    </source>
</evidence>
<feature type="domain" description="Major facilitator superfamily (MFS) profile" evidence="7">
    <location>
        <begin position="92"/>
        <end position="566"/>
    </location>
</feature>
<dbReference type="OrthoDB" id="10262656at2759"/>
<keyword evidence="4 6" id="KW-1133">Transmembrane helix</keyword>
<dbReference type="PANTHER" id="PTHR23511">
    <property type="entry name" value="SYNAPTIC VESICLE GLYCOPROTEIN 2"/>
    <property type="match status" value="1"/>
</dbReference>
<dbReference type="KEGG" id="bany:112047908"/>
<sequence length="586" mass="64068">MNGVTRCRSVSASSRARGSFRRAVKYILRFVLRPPPSVDEKSDLRVLVKSYGTIEKAIMTANGKLEKNAKSDSSIATLDEAMMLTGFGIYNILHMLLSGLILMGVIMQSLVMGYVMPAAQCDLELTLTQRGWLAAIPFLAIILTSYFWGWLADTRGRRFVMLFSMMISAVFSVLASLAPDIISFGLLSFCSSIFMSGPSAVVYTFLGEFTNLRHRDKMVAFGSSFVGIGTVVLPAISWLILPLEFSLPVPFLGIAYRPWRLLIVACTLPFILGTLFLLIAPESPKFLNASGQSEECLVVLRKIYAVNRRLPEDTYPVKTLVSEAHNTKPKDSKGLAAIFASMRDQTAPLFRSPLLPWTCLTCFVQFGIFATTNGFYIWFPTILNSLANHEGAETRICDVLDANQANKASASNGTLIKCDDTMNTATFEMSIYTGLVFCSMYIMVGFLVDFLGKKLILVVLLASTGLCGIAAHHASNQQLAVALFAIFQMCGACIGLTNAVTVELFPTKYRAMAVCLSMMMGRVGSMVGSNLIGLFLTVNCGASFYLFGAIVIVCSLCCLTLPAKKNAPSLEKQKTEVTQHQTHEPV</sequence>
<keyword evidence="2" id="KW-0813">Transport</keyword>
<dbReference type="PROSITE" id="PS50850">
    <property type="entry name" value="MFS"/>
    <property type="match status" value="1"/>
</dbReference>
<proteinExistence type="predicted"/>
<dbReference type="InterPro" id="IPR036259">
    <property type="entry name" value="MFS_trans_sf"/>
</dbReference>
<feature type="transmembrane region" description="Helical" evidence="6">
    <location>
        <begin position="184"/>
        <end position="206"/>
    </location>
</feature>
<dbReference type="Gene3D" id="1.20.1250.20">
    <property type="entry name" value="MFS general substrate transporter like domains"/>
    <property type="match status" value="1"/>
</dbReference>
<evidence type="ECO:0000256" key="4">
    <source>
        <dbReference type="ARBA" id="ARBA00022989"/>
    </source>
</evidence>
<feature type="transmembrane region" description="Helical" evidence="6">
    <location>
        <begin position="218"/>
        <end position="241"/>
    </location>
</feature>
<dbReference type="Pfam" id="PF07690">
    <property type="entry name" value="MFS_1"/>
    <property type="match status" value="2"/>
</dbReference>
<feature type="transmembrane region" description="Helical" evidence="6">
    <location>
        <begin position="542"/>
        <end position="563"/>
    </location>
</feature>
<dbReference type="InterPro" id="IPR020846">
    <property type="entry name" value="MFS_dom"/>
</dbReference>
<feature type="transmembrane region" description="Helical" evidence="6">
    <location>
        <begin position="455"/>
        <end position="474"/>
    </location>
</feature>
<feature type="transmembrane region" description="Helical" evidence="6">
    <location>
        <begin position="92"/>
        <end position="111"/>
    </location>
</feature>
<feature type="transmembrane region" description="Helical" evidence="6">
    <location>
        <begin position="159"/>
        <end position="178"/>
    </location>
</feature>
<dbReference type="InterPro" id="IPR011701">
    <property type="entry name" value="MFS"/>
</dbReference>
<accession>A0A6J1MZG2</accession>
<reference evidence="9" key="1">
    <citation type="submission" date="2025-08" db="UniProtKB">
        <authorList>
            <consortium name="RefSeq"/>
        </authorList>
    </citation>
    <scope>IDENTIFICATION</scope>
</reference>
<dbReference type="SUPFAM" id="SSF103473">
    <property type="entry name" value="MFS general substrate transporter"/>
    <property type="match status" value="1"/>
</dbReference>
<name>A0A6J1MZG2_BICAN</name>
<feature type="transmembrane region" description="Helical" evidence="6">
    <location>
        <begin position="480"/>
        <end position="501"/>
    </location>
</feature>
<dbReference type="RefSeq" id="XP_023940970.1">
    <property type="nucleotide sequence ID" value="XM_024085202.2"/>
</dbReference>
<feature type="transmembrane region" description="Helical" evidence="6">
    <location>
        <begin position="261"/>
        <end position="280"/>
    </location>
</feature>
<evidence type="ECO:0000256" key="5">
    <source>
        <dbReference type="ARBA" id="ARBA00023136"/>
    </source>
</evidence>
<dbReference type="GO" id="GO:0022857">
    <property type="term" value="F:transmembrane transporter activity"/>
    <property type="evidence" value="ECO:0007669"/>
    <property type="project" value="InterPro"/>
</dbReference>
<evidence type="ECO:0000256" key="2">
    <source>
        <dbReference type="ARBA" id="ARBA00022448"/>
    </source>
</evidence>
<keyword evidence="3 6" id="KW-0812">Transmembrane</keyword>
<keyword evidence="8" id="KW-1185">Reference proteome</keyword>
<comment type="subcellular location">
    <subcellularLocation>
        <location evidence="1">Membrane</location>
        <topology evidence="1">Multi-pass membrane protein</topology>
    </subcellularLocation>
</comment>
<keyword evidence="5 6" id="KW-0472">Membrane</keyword>
<dbReference type="Proteomes" id="UP001652582">
    <property type="component" value="Chromosome 10"/>
</dbReference>
<gene>
    <name evidence="9" type="primary">LOC112047908</name>
</gene>
<protein>
    <submittedName>
        <fullName evidence="9">Synaptic vesicle glycoprotein 2C isoform X1</fullName>
    </submittedName>
</protein>
<dbReference type="PANTHER" id="PTHR23511:SF35">
    <property type="entry name" value="MAJOR FACILITATOR SUPERFAMILY (MFS) PROFILE DOMAIN-CONTAINING PROTEIN"/>
    <property type="match status" value="1"/>
</dbReference>
<feature type="transmembrane region" description="Helical" evidence="6">
    <location>
        <begin position="513"/>
        <end position="536"/>
    </location>
</feature>
<evidence type="ECO:0000313" key="8">
    <source>
        <dbReference type="Proteomes" id="UP001652582"/>
    </source>
</evidence>
<feature type="transmembrane region" description="Helical" evidence="6">
    <location>
        <begin position="354"/>
        <end position="379"/>
    </location>
</feature>
<evidence type="ECO:0000313" key="9">
    <source>
        <dbReference type="RefSeq" id="XP_023940970.1"/>
    </source>
</evidence>
<evidence type="ECO:0000256" key="3">
    <source>
        <dbReference type="ARBA" id="ARBA00022692"/>
    </source>
</evidence>
<organism evidence="8 9">
    <name type="scientific">Bicyclus anynana</name>
    <name type="common">Squinting bush brown butterfly</name>
    <dbReference type="NCBI Taxonomy" id="110368"/>
    <lineage>
        <taxon>Eukaryota</taxon>
        <taxon>Metazoa</taxon>
        <taxon>Ecdysozoa</taxon>
        <taxon>Arthropoda</taxon>
        <taxon>Hexapoda</taxon>
        <taxon>Insecta</taxon>
        <taxon>Pterygota</taxon>
        <taxon>Neoptera</taxon>
        <taxon>Endopterygota</taxon>
        <taxon>Lepidoptera</taxon>
        <taxon>Glossata</taxon>
        <taxon>Ditrysia</taxon>
        <taxon>Papilionoidea</taxon>
        <taxon>Nymphalidae</taxon>
        <taxon>Satyrinae</taxon>
        <taxon>Satyrini</taxon>
        <taxon>Mycalesina</taxon>
        <taxon>Bicyclus</taxon>
    </lineage>
</organism>
<dbReference type="GeneID" id="112047908"/>